<evidence type="ECO:0000313" key="2">
    <source>
        <dbReference type="EMBL" id="AVH58403.1"/>
    </source>
</evidence>
<keyword evidence="3" id="KW-1185">Reference proteome</keyword>
<evidence type="ECO:0000313" key="3">
    <source>
        <dbReference type="Proteomes" id="UP000238413"/>
    </source>
</evidence>
<feature type="compositionally biased region" description="Low complexity" evidence="1">
    <location>
        <begin position="279"/>
        <end position="301"/>
    </location>
</feature>
<dbReference type="Proteomes" id="UP000238413">
    <property type="component" value="Chromosome"/>
</dbReference>
<feature type="compositionally biased region" description="Pro residues" evidence="1">
    <location>
        <begin position="302"/>
        <end position="326"/>
    </location>
</feature>
<reference evidence="2 3" key="1">
    <citation type="submission" date="2018-02" db="EMBL/GenBank/DDBJ databases">
        <title>Complete genome sequence of Streptomyces dengpaensis, the producer of angucyclines.</title>
        <authorList>
            <person name="Yumei L."/>
        </authorList>
    </citation>
    <scope>NUCLEOTIDE SEQUENCE [LARGE SCALE GENOMIC DNA]</scope>
    <source>
        <strain evidence="2 3">XZHG99</strain>
    </source>
</reference>
<gene>
    <name evidence="2" type="ORF">C4B68_24485</name>
</gene>
<name>A0ABN5I5R2_9ACTN</name>
<evidence type="ECO:0000256" key="1">
    <source>
        <dbReference type="SAM" id="MobiDB-lite"/>
    </source>
</evidence>
<dbReference type="EMBL" id="CP026652">
    <property type="protein sequence ID" value="AVH58403.1"/>
    <property type="molecule type" value="Genomic_DNA"/>
</dbReference>
<feature type="compositionally biased region" description="Low complexity" evidence="1">
    <location>
        <begin position="327"/>
        <end position="342"/>
    </location>
</feature>
<sequence length="348" mass="37401">MTELYAYADAQNHKVAIEPASSGRHIAVHADDLAIGGAHVDVWVPFDEVRQLADALTDGAAYEHTDHMGDRLAVEPFANWTTFELTRCREDDDEEPTTVRVAVLSARLPKLRAALTAATEEQPPADEEQAQQPRRILTEDEYEAAYAAARRAFGRYTFGTVSPAVDEAVTAALATVGILTPAPEAEPDTCPAMFADPNGMWWQCAEDVDHDPADGHDAGDWSWPHAAEQVKAAEHPATVRAQAFEEAATIAEQVATEMRACDGTWPEEWSSRDVRDAVESAAGRIRAAAEAQQRPRSTSSAGPPPRCPHRPPPQSPSPSPSSPPAHPSACGPRASPTASPAAPERPHP</sequence>
<feature type="compositionally biased region" description="Basic and acidic residues" evidence="1">
    <location>
        <begin position="269"/>
        <end position="278"/>
    </location>
</feature>
<protein>
    <submittedName>
        <fullName evidence="2">Uncharacterized protein</fullName>
    </submittedName>
</protein>
<dbReference type="RefSeq" id="WP_099504339.1">
    <property type="nucleotide sequence ID" value="NZ_CP026652.1"/>
</dbReference>
<proteinExistence type="predicted"/>
<accession>A0ABN5I5R2</accession>
<feature type="region of interest" description="Disordered" evidence="1">
    <location>
        <begin position="263"/>
        <end position="348"/>
    </location>
</feature>
<organism evidence="2 3">
    <name type="scientific">Streptomyces dengpaensis</name>
    <dbReference type="NCBI Taxonomy" id="2049881"/>
    <lineage>
        <taxon>Bacteria</taxon>
        <taxon>Bacillati</taxon>
        <taxon>Actinomycetota</taxon>
        <taxon>Actinomycetes</taxon>
        <taxon>Kitasatosporales</taxon>
        <taxon>Streptomycetaceae</taxon>
        <taxon>Streptomyces</taxon>
    </lineage>
</organism>